<gene>
    <name evidence="1" type="ORF">MsAm2_00290</name>
</gene>
<evidence type="ECO:0000313" key="2">
    <source>
        <dbReference type="Proteomes" id="UP001304970"/>
    </source>
</evidence>
<keyword evidence="2" id="KW-1185">Reference proteome</keyword>
<accession>A0AA96ZV29</accession>
<name>A0AA96ZV29_9EURY</name>
<dbReference type="AlphaFoldDB" id="A0AA96ZV29"/>
<dbReference type="EMBL" id="CP131061">
    <property type="protein sequence ID" value="WNY26269.1"/>
    <property type="molecule type" value="Genomic_DNA"/>
</dbReference>
<proteinExistence type="predicted"/>
<sequence>MTYLVRNRKEIKSSREGFRMLQDSDNVSSVQKNKISKRKEQQPTYRTTLIEWACFEEIPLKLTKPLKLRVRYSNGRNVIRSDVFNIFSFDPDLKKAILDLEYQFFILWEADVLEDKKRLTSGGIQLRNLLKEYAEEENVFSLL</sequence>
<evidence type="ECO:0000313" key="1">
    <source>
        <dbReference type="EMBL" id="WNY26269.1"/>
    </source>
</evidence>
<dbReference type="Proteomes" id="UP001304970">
    <property type="component" value="Chromosome"/>
</dbReference>
<organism evidence="1 2">
    <name type="scientific">Methanolapillus ohkumae</name>
    <dbReference type="NCBI Taxonomy" id="3028298"/>
    <lineage>
        <taxon>Archaea</taxon>
        <taxon>Methanobacteriati</taxon>
        <taxon>Methanobacteriota</taxon>
        <taxon>Stenosarchaea group</taxon>
        <taxon>Methanomicrobia</taxon>
        <taxon>Methanosarcinales</taxon>
        <taxon>Methanosarcinaceae</taxon>
        <taxon>Methanolapillus</taxon>
    </lineage>
</organism>
<reference evidence="1 2" key="1">
    <citation type="submission" date="2023-07" db="EMBL/GenBank/DDBJ databases">
        <title>Closed genome sequence of Methanosarcinaceae archaeon Am2.</title>
        <authorList>
            <person name="Poehlein A."/>
            <person name="Protasov E."/>
            <person name="Platt K."/>
            <person name="Reeh H."/>
            <person name="Daniel R."/>
            <person name="Brune A."/>
        </authorList>
    </citation>
    <scope>NUCLEOTIDE SEQUENCE [LARGE SCALE GENOMIC DNA]</scope>
    <source>
        <strain evidence="1 2">Am2</strain>
    </source>
</reference>
<protein>
    <submittedName>
        <fullName evidence="1">Uncharacterized protein</fullName>
    </submittedName>
</protein>